<feature type="compositionally biased region" description="Basic and acidic residues" evidence="1">
    <location>
        <begin position="1301"/>
        <end position="1319"/>
    </location>
</feature>
<feature type="compositionally biased region" description="Polar residues" evidence="1">
    <location>
        <begin position="1531"/>
        <end position="1552"/>
    </location>
</feature>
<gene>
    <name evidence="2" type="ORF">UTRI_03423_B</name>
</gene>
<evidence type="ECO:0000313" key="3">
    <source>
        <dbReference type="Proteomes" id="UP000324022"/>
    </source>
</evidence>
<feature type="compositionally biased region" description="Polar residues" evidence="1">
    <location>
        <begin position="1796"/>
        <end position="1808"/>
    </location>
</feature>
<feature type="compositionally biased region" description="Acidic residues" evidence="1">
    <location>
        <begin position="871"/>
        <end position="884"/>
    </location>
</feature>
<reference evidence="2 3" key="1">
    <citation type="submission" date="2018-03" db="EMBL/GenBank/DDBJ databases">
        <authorList>
            <person name="Guldener U."/>
        </authorList>
    </citation>
    <scope>NUCLEOTIDE SEQUENCE [LARGE SCALE GENOMIC DNA]</scope>
    <source>
        <strain evidence="2 3">NBRC100155</strain>
    </source>
</reference>
<feature type="compositionally biased region" description="Low complexity" evidence="1">
    <location>
        <begin position="1144"/>
        <end position="1155"/>
    </location>
</feature>
<feature type="compositionally biased region" description="Polar residues" evidence="1">
    <location>
        <begin position="595"/>
        <end position="620"/>
    </location>
</feature>
<organism evidence="2 3">
    <name type="scientific">Ustilago trichophora</name>
    <dbReference type="NCBI Taxonomy" id="86804"/>
    <lineage>
        <taxon>Eukaryota</taxon>
        <taxon>Fungi</taxon>
        <taxon>Dikarya</taxon>
        <taxon>Basidiomycota</taxon>
        <taxon>Ustilaginomycotina</taxon>
        <taxon>Ustilaginomycetes</taxon>
        <taxon>Ustilaginales</taxon>
        <taxon>Ustilaginaceae</taxon>
        <taxon>Ustilago</taxon>
    </lineage>
</organism>
<feature type="compositionally biased region" description="Polar residues" evidence="1">
    <location>
        <begin position="338"/>
        <end position="369"/>
    </location>
</feature>
<keyword evidence="3" id="KW-1185">Reference proteome</keyword>
<feature type="compositionally biased region" description="Low complexity" evidence="1">
    <location>
        <begin position="282"/>
        <end position="299"/>
    </location>
</feature>
<dbReference type="OrthoDB" id="2556125at2759"/>
<feature type="compositionally biased region" description="Acidic residues" evidence="1">
    <location>
        <begin position="518"/>
        <end position="534"/>
    </location>
</feature>
<dbReference type="Proteomes" id="UP000324022">
    <property type="component" value="Unassembled WGS sequence"/>
</dbReference>
<feature type="compositionally biased region" description="Low complexity" evidence="1">
    <location>
        <begin position="393"/>
        <end position="409"/>
    </location>
</feature>
<feature type="compositionally biased region" description="Polar residues" evidence="1">
    <location>
        <begin position="840"/>
        <end position="854"/>
    </location>
</feature>
<feature type="compositionally biased region" description="Polar residues" evidence="1">
    <location>
        <begin position="674"/>
        <end position="685"/>
    </location>
</feature>
<feature type="compositionally biased region" description="Basic and acidic residues" evidence="1">
    <location>
        <begin position="1777"/>
        <end position="1791"/>
    </location>
</feature>
<feature type="compositionally biased region" description="Acidic residues" evidence="1">
    <location>
        <begin position="1163"/>
        <end position="1238"/>
    </location>
</feature>
<feature type="region of interest" description="Disordered" evidence="1">
    <location>
        <begin position="1911"/>
        <end position="1936"/>
    </location>
</feature>
<feature type="compositionally biased region" description="Low complexity" evidence="1">
    <location>
        <begin position="465"/>
        <end position="481"/>
    </location>
</feature>
<feature type="region of interest" description="Disordered" evidence="1">
    <location>
        <begin position="1081"/>
        <end position="1319"/>
    </location>
</feature>
<dbReference type="EMBL" id="OOIN01000006">
    <property type="protein sequence ID" value="SPO24033.1"/>
    <property type="molecule type" value="Genomic_DNA"/>
</dbReference>
<feature type="region of interest" description="Disordered" evidence="1">
    <location>
        <begin position="1"/>
        <end position="28"/>
    </location>
</feature>
<feature type="compositionally biased region" description="Acidic residues" evidence="1">
    <location>
        <begin position="221"/>
        <end position="239"/>
    </location>
</feature>
<feature type="compositionally biased region" description="Low complexity" evidence="1">
    <location>
        <begin position="313"/>
        <end position="333"/>
    </location>
</feature>
<feature type="compositionally biased region" description="Low complexity" evidence="1">
    <location>
        <begin position="90"/>
        <end position="105"/>
    </location>
</feature>
<name>A0A5C3E009_9BASI</name>
<feature type="compositionally biased region" description="Acidic residues" evidence="1">
    <location>
        <begin position="1867"/>
        <end position="1885"/>
    </location>
</feature>
<feature type="compositionally biased region" description="Acidic residues" evidence="1">
    <location>
        <begin position="1129"/>
        <end position="1141"/>
    </location>
</feature>
<evidence type="ECO:0000313" key="2">
    <source>
        <dbReference type="EMBL" id="SPO24033.1"/>
    </source>
</evidence>
<protein>
    <submittedName>
        <fullName evidence="2">Uncharacterized protein</fullName>
    </submittedName>
</protein>
<evidence type="ECO:0000256" key="1">
    <source>
        <dbReference type="SAM" id="MobiDB-lite"/>
    </source>
</evidence>
<feature type="compositionally biased region" description="Basic and acidic residues" evidence="1">
    <location>
        <begin position="2004"/>
        <end position="2016"/>
    </location>
</feature>
<feature type="compositionally biased region" description="Basic and acidic residues" evidence="1">
    <location>
        <begin position="639"/>
        <end position="650"/>
    </location>
</feature>
<feature type="compositionally biased region" description="Low complexity" evidence="1">
    <location>
        <begin position="2040"/>
        <end position="2052"/>
    </location>
</feature>
<feature type="compositionally biased region" description="Low complexity" evidence="1">
    <location>
        <begin position="162"/>
        <end position="178"/>
    </location>
</feature>
<accession>A0A5C3E009</accession>
<feature type="compositionally biased region" description="Low complexity" evidence="1">
    <location>
        <begin position="438"/>
        <end position="451"/>
    </location>
</feature>
<feature type="region of interest" description="Disordered" evidence="1">
    <location>
        <begin position="65"/>
        <end position="931"/>
    </location>
</feature>
<feature type="compositionally biased region" description="Polar residues" evidence="1">
    <location>
        <begin position="414"/>
        <end position="429"/>
    </location>
</feature>
<feature type="compositionally biased region" description="Polar residues" evidence="1">
    <location>
        <begin position="125"/>
        <end position="136"/>
    </location>
</feature>
<feature type="compositionally biased region" description="Acidic residues" evidence="1">
    <location>
        <begin position="718"/>
        <end position="729"/>
    </location>
</feature>
<feature type="compositionally biased region" description="Polar residues" evidence="1">
    <location>
        <begin position="920"/>
        <end position="931"/>
    </location>
</feature>
<sequence>MSPFHPSSEISLSMQHSEPPSSPLVSNSFLYNLPDPTFNLAGTSTAPRFDIFTSPSKRSAIASLNKPLSHQQTQQLQSHKTNAARAFLQAPASAPRSPSKALSPAGTSRLQARLDAPGGLPTPPSSSEALTTTPGPSKQALAPLPQEPVSPSPSRTRNEILSPARASPSKASRTATTPRTSQRSSASRLLPSGNDEDTDDDDILRSASAKTPPRMQHLREIEEESDEDEDEDEDQEEEIQLISFKRGGPDATFIREIKENGWDQPMPPSPIKFTYLEPVAPRPARQSSIASRARSQSRSKTPQLRASPAPSHASTSRASNRARSVRASSATAVEESQDLSNESIKSSGSALTNLSKVSQAVNKRASSGRVSIARSSVPPPVVVADLTRDHPSLPDSPGDDPLLLTGPDTYIVYHNQTPSARNRSTSRLSKPSVGHDASLSLHSHSTPLPSTEAAAALSQRRDSAGSDSSMASRSSLYARMSGRVAGEDESRQTEVPAPFNDGEDQQQQDDGALFMAFNDDDAGFASDSDDEELATVETVAMGEDVPQNQDEAEGEGSQDISSMIDVSRSFADESAVQEQDQVAEHASDSFDDSIVDQSIQVDPVNASTHDQSENNVSGADQSEEVSAHGRALDTSAEDSSTHDESDELHSNDVSAADETADLSKRVEAEEDLSAVNQSVDVSMANSAVSDESEDVNEVEQSVLVHSVEQSMDVSGSAESEDASDADEQEAVASLALDDVNTADQTREQDESMLDSSLDASEGAREESFTAADASIEPDAPQEATDTSSLTSLSEISEAHNSAAADATTDSEAPQEASGFSSSSSLTSLTGSSESDDPRQPNESMDSIEQSQLQSPAAEEASFENSKIDKSSDDDDELAEDDDMEPFEHSLSVARQEHDESVADASTSTLDQKADDEVTHSEQSQVAADTSAKVANNSMDLDFSMIINAPDASGENVIAEPDGDLLPQPVVLIEAVEDSSSNLAGPSREIQQDLVDEIDVSTSDQEVGEISVADASMFIAAEEDLDAMQDSASPAAPALQPVVEEASTLTAADAAAAAVDHPVEEGMAMHCSDSISSELSSISSMSAAEQDEEALRQKYASSRDTVLPDRSRTMIRRLSLSTDSEHESEVDQDSEDEGEQDAGEQSASSHHPASQSRRARSLVEDDAESGEEEEEEEEEGDGSVIDEEGASSGEDEDEEEEEEEDEEEDEEEEDEDELSEGEEEDEEEDASSRLDEEEQSASLMEPVVILSSSASPSVSSTASIRTPSVGASSGKRRAPAPDTESEYSSSSSEDDEGFVVEAVRDSRDRSSARRRDHDAVVQDDEEPQIHTLHLRQPAPRLSATTNSIAYNDTTFADTSHSRSRVLKLGQATSTPIVEISSLDPRAAARATAILKLFHKYVDEGWLSGAEMGDSTEGQMRRVVDAIRRVDSEASRRGGEASVLRLDGEGGGDLTTLLMDEELALAREGSVDTESFLESRATSVASTATQRTAAMMASPATPFLPGGFRATPASIRANTAAAAAAAETGETTSPSVNAADSRSTATINESSTVSRRNKSLHRPLETFTFPTLSTPDRSSTRRPPAKQARLSLALAPPHATTFSPRIWDTTDWVRLDKYFTSGVKKISSVLVSPAHPGDKVHKARCYVDALFGVDVEEVAELFLAEMQIPQDKRVDEWSSTKVQVRLEALQRKYLRKVERKYPGALISQQEDESGESEDSMATEDLDWSLGGNTTTMAAPMVGNVQGGKKGGRVSFGTPYRTGAHSTPAVGLLKKATSRAARERAMEQEKEKEGLYPSLPSSSRAAETNQGEGVMTKASRLISRLSGSFGGLLASPRAVEGQGKGKRKATEAELSSEAGGGAVRRRVEEPECDEEEDGSADSSMEEVEDSLLGNNTVAGGSTISASLLTNATSIHPNTTSSSHRSLSTSKSTTTASRSTATRFALTATGTQPTPSASISASASVIPRPPAAARIGFTSSLQLAGGSSGVSHTPLSLLSPGTHRTAARKVDELRQSRAERNWTSPRRQRLLASVPTTSRRIADQSDLSLSSASVSAGAGGRDGSIRANRSGSASLAELVTSSAAAEALARRSSRR</sequence>
<feature type="compositionally biased region" description="Low complexity" evidence="1">
    <location>
        <begin position="1915"/>
        <end position="1936"/>
    </location>
</feature>
<feature type="compositionally biased region" description="Low complexity" evidence="1">
    <location>
        <begin position="786"/>
        <end position="832"/>
    </location>
</feature>
<feature type="compositionally biased region" description="Low complexity" evidence="1">
    <location>
        <begin position="66"/>
        <end position="81"/>
    </location>
</feature>
<feature type="region of interest" description="Disordered" evidence="1">
    <location>
        <begin position="1523"/>
        <end position="1557"/>
    </location>
</feature>
<feature type="region of interest" description="Disordered" evidence="1">
    <location>
        <begin position="1829"/>
        <end position="1885"/>
    </location>
</feature>
<feature type="region of interest" description="Disordered" evidence="1">
    <location>
        <begin position="1757"/>
        <end position="1812"/>
    </location>
</feature>
<feature type="region of interest" description="Disordered" evidence="1">
    <location>
        <begin position="1984"/>
        <end position="2068"/>
    </location>
</feature>
<proteinExistence type="predicted"/>
<feature type="compositionally biased region" description="Polar residues" evidence="1">
    <location>
        <begin position="8"/>
        <end position="28"/>
    </location>
</feature>
<feature type="compositionally biased region" description="Low complexity" evidence="1">
    <location>
        <begin position="1250"/>
        <end position="1262"/>
    </location>
</feature>